<feature type="compositionally biased region" description="Basic and acidic residues" evidence="1">
    <location>
        <begin position="24"/>
        <end position="38"/>
    </location>
</feature>
<dbReference type="EMBL" id="OU892284">
    <property type="protein sequence ID" value="CAG9772675.1"/>
    <property type="molecule type" value="Genomic_DNA"/>
</dbReference>
<reference evidence="3" key="1">
    <citation type="submission" date="2022-01" db="EMBL/GenBank/DDBJ databases">
        <authorList>
            <person name="King R."/>
        </authorList>
    </citation>
    <scope>NUCLEOTIDE SEQUENCE</scope>
</reference>
<evidence type="ECO:0000259" key="2">
    <source>
        <dbReference type="Pfam" id="PF04419"/>
    </source>
</evidence>
<sequence length="66" mass="7643">MTMARGNQRELAREKNLKKQNAPKKKDDMPLEKRKARDTAALQQKQKAPINSHETKVEKSSRKKAK</sequence>
<feature type="domain" description="Small EDRK-rich factor-like N-terminal" evidence="2">
    <location>
        <begin position="3"/>
        <end position="35"/>
    </location>
</feature>
<proteinExistence type="predicted"/>
<dbReference type="AlphaFoldDB" id="A0A9N9MXJ6"/>
<dbReference type="Pfam" id="PF04419">
    <property type="entry name" value="SERF-like_N"/>
    <property type="match status" value="1"/>
</dbReference>
<dbReference type="Proteomes" id="UP001152799">
    <property type="component" value="Chromosome 8"/>
</dbReference>
<evidence type="ECO:0000313" key="3">
    <source>
        <dbReference type="EMBL" id="CAG9772675.1"/>
    </source>
</evidence>
<dbReference type="OrthoDB" id="10542438at2759"/>
<keyword evidence="4" id="KW-1185">Reference proteome</keyword>
<organism evidence="3 4">
    <name type="scientific">Ceutorhynchus assimilis</name>
    <name type="common">cabbage seed weevil</name>
    <dbReference type="NCBI Taxonomy" id="467358"/>
    <lineage>
        <taxon>Eukaryota</taxon>
        <taxon>Metazoa</taxon>
        <taxon>Ecdysozoa</taxon>
        <taxon>Arthropoda</taxon>
        <taxon>Hexapoda</taxon>
        <taxon>Insecta</taxon>
        <taxon>Pterygota</taxon>
        <taxon>Neoptera</taxon>
        <taxon>Endopterygota</taxon>
        <taxon>Coleoptera</taxon>
        <taxon>Polyphaga</taxon>
        <taxon>Cucujiformia</taxon>
        <taxon>Curculionidae</taxon>
        <taxon>Ceutorhynchinae</taxon>
        <taxon>Ceutorhynchus</taxon>
    </lineage>
</organism>
<protein>
    <recommendedName>
        <fullName evidence="2">Small EDRK-rich factor-like N-terminal domain-containing protein</fullName>
    </recommendedName>
</protein>
<name>A0A9N9MXJ6_9CUCU</name>
<accession>A0A9N9MXJ6</accession>
<evidence type="ECO:0000313" key="4">
    <source>
        <dbReference type="Proteomes" id="UP001152799"/>
    </source>
</evidence>
<feature type="region of interest" description="Disordered" evidence="1">
    <location>
        <begin position="1"/>
        <end position="66"/>
    </location>
</feature>
<evidence type="ECO:0000256" key="1">
    <source>
        <dbReference type="SAM" id="MobiDB-lite"/>
    </source>
</evidence>
<feature type="compositionally biased region" description="Basic and acidic residues" evidence="1">
    <location>
        <begin position="7"/>
        <end position="17"/>
    </location>
</feature>
<dbReference type="InterPro" id="IPR007513">
    <property type="entry name" value="SERF-like_N"/>
</dbReference>
<gene>
    <name evidence="3" type="ORF">CEUTPL_LOCUS13081</name>
</gene>